<proteinExistence type="predicted"/>
<protein>
    <submittedName>
        <fullName evidence="2">Uncharacterized protein</fullName>
    </submittedName>
</protein>
<organism evidence="2 3">
    <name type="scientific">Thalassiosira oceanica</name>
    <name type="common">Marine diatom</name>
    <dbReference type="NCBI Taxonomy" id="159749"/>
    <lineage>
        <taxon>Eukaryota</taxon>
        <taxon>Sar</taxon>
        <taxon>Stramenopiles</taxon>
        <taxon>Ochrophyta</taxon>
        <taxon>Bacillariophyta</taxon>
        <taxon>Coscinodiscophyceae</taxon>
        <taxon>Thalassiosirophycidae</taxon>
        <taxon>Thalassiosirales</taxon>
        <taxon>Thalassiosiraceae</taxon>
        <taxon>Thalassiosira</taxon>
    </lineage>
</organism>
<feature type="region of interest" description="Disordered" evidence="1">
    <location>
        <begin position="132"/>
        <end position="187"/>
    </location>
</feature>
<feature type="compositionally biased region" description="Basic and acidic residues" evidence="1">
    <location>
        <begin position="152"/>
        <end position="187"/>
    </location>
</feature>
<feature type="compositionally biased region" description="Basic and acidic residues" evidence="1">
    <location>
        <begin position="132"/>
        <end position="142"/>
    </location>
</feature>
<comment type="caution">
    <text evidence="2">The sequence shown here is derived from an EMBL/GenBank/DDBJ whole genome shotgun (WGS) entry which is preliminary data.</text>
</comment>
<dbReference type="Proteomes" id="UP000266841">
    <property type="component" value="Unassembled WGS sequence"/>
</dbReference>
<evidence type="ECO:0000313" key="2">
    <source>
        <dbReference type="EMBL" id="EJK55529.1"/>
    </source>
</evidence>
<keyword evidence="3" id="KW-1185">Reference proteome</keyword>
<sequence>MAFMRSVRDATATAPESSARATEMRARGSPPEDPPLLGTGQKFGGRDRRGESLGLEKLLDMTDRFDCSPSESLVDQSDAAPALLSRRSSGMGPSKLSDAAPTFDMSAFAVDGVYDRKLAMDELDDWLNNTGFEDKMGSERRSYVPQQSRGITRGEAHPSSETHQLRPSRRSDRGRPQKNEDQISDRRVSVDELDNWLHGTCFGEEIESGRRLTVPDITATSRGVKRRRVARRNKSVSAEMTEADFCRQSRPKKPSKSAVPMYVPLEASGFGVRAPVENAPKPVFCEFDKQTYSRYFLGGVMAERDAYVLPPQVRRDWQAPANTEWLSRPQVSPLQRHLSEHPRHLLYKTGQDVLGQDQVCQRYLQTHHRSMQGSSSGGHGQTQRARRCTLKGDSGAGSAIFLDNIWNSVHLSF</sequence>
<reference evidence="2 3" key="1">
    <citation type="journal article" date="2012" name="Genome Biol.">
        <title>Genome and low-iron response of an oceanic diatom adapted to chronic iron limitation.</title>
        <authorList>
            <person name="Lommer M."/>
            <person name="Specht M."/>
            <person name="Roy A.S."/>
            <person name="Kraemer L."/>
            <person name="Andreson R."/>
            <person name="Gutowska M.A."/>
            <person name="Wolf J."/>
            <person name="Bergner S.V."/>
            <person name="Schilhabel M.B."/>
            <person name="Klostermeier U.C."/>
            <person name="Beiko R.G."/>
            <person name="Rosenstiel P."/>
            <person name="Hippler M."/>
            <person name="Laroche J."/>
        </authorList>
    </citation>
    <scope>NUCLEOTIDE SEQUENCE [LARGE SCALE GENOMIC DNA]</scope>
    <source>
        <strain evidence="2 3">CCMP1005</strain>
    </source>
</reference>
<accession>K0RT34</accession>
<evidence type="ECO:0000256" key="1">
    <source>
        <dbReference type="SAM" id="MobiDB-lite"/>
    </source>
</evidence>
<dbReference type="AlphaFoldDB" id="K0RT34"/>
<gene>
    <name evidence="2" type="ORF">THAOC_24733</name>
</gene>
<dbReference type="EMBL" id="AGNL01033830">
    <property type="protein sequence ID" value="EJK55529.1"/>
    <property type="molecule type" value="Genomic_DNA"/>
</dbReference>
<evidence type="ECO:0000313" key="3">
    <source>
        <dbReference type="Proteomes" id="UP000266841"/>
    </source>
</evidence>
<feature type="region of interest" description="Disordered" evidence="1">
    <location>
        <begin position="1"/>
        <end position="50"/>
    </location>
</feature>
<name>K0RT34_THAOC</name>